<sequence length="126" mass="13804">MICWQRGGGASPGNGCLGCGGFNASIQVKQTPHDACARRQKQVNRVSMFLGMGGANLNPKFTPSEMSIICKQEVVINVAEPGYSIYDISDYPDKQRMIGHLRDYSTMVGGNDKERGEPRLVGLMHR</sequence>
<keyword evidence="2" id="KW-1185">Reference proteome</keyword>
<evidence type="ECO:0000313" key="2">
    <source>
        <dbReference type="Proteomes" id="UP000277580"/>
    </source>
</evidence>
<protein>
    <submittedName>
        <fullName evidence="1">Uncharacterized protein</fullName>
    </submittedName>
</protein>
<dbReference type="InParanoid" id="A0A3N4KRC6"/>
<reference evidence="1 2" key="1">
    <citation type="journal article" date="2018" name="Nat. Ecol. Evol.">
        <title>Pezizomycetes genomes reveal the molecular basis of ectomycorrhizal truffle lifestyle.</title>
        <authorList>
            <person name="Murat C."/>
            <person name="Payen T."/>
            <person name="Noel B."/>
            <person name="Kuo A."/>
            <person name="Morin E."/>
            <person name="Chen J."/>
            <person name="Kohler A."/>
            <person name="Krizsan K."/>
            <person name="Balestrini R."/>
            <person name="Da Silva C."/>
            <person name="Montanini B."/>
            <person name="Hainaut M."/>
            <person name="Levati E."/>
            <person name="Barry K.W."/>
            <person name="Belfiori B."/>
            <person name="Cichocki N."/>
            <person name="Clum A."/>
            <person name="Dockter R.B."/>
            <person name="Fauchery L."/>
            <person name="Guy J."/>
            <person name="Iotti M."/>
            <person name="Le Tacon F."/>
            <person name="Lindquist E.A."/>
            <person name="Lipzen A."/>
            <person name="Malagnac F."/>
            <person name="Mello A."/>
            <person name="Molinier V."/>
            <person name="Miyauchi S."/>
            <person name="Poulain J."/>
            <person name="Riccioni C."/>
            <person name="Rubini A."/>
            <person name="Sitrit Y."/>
            <person name="Splivallo R."/>
            <person name="Traeger S."/>
            <person name="Wang M."/>
            <person name="Zifcakova L."/>
            <person name="Wipf D."/>
            <person name="Zambonelli A."/>
            <person name="Paolocci F."/>
            <person name="Nowrousian M."/>
            <person name="Ottonello S."/>
            <person name="Baldrian P."/>
            <person name="Spatafora J.W."/>
            <person name="Henrissat B."/>
            <person name="Nagy L.G."/>
            <person name="Aury J.M."/>
            <person name="Wincker P."/>
            <person name="Grigoriev I.V."/>
            <person name="Bonfante P."/>
            <person name="Martin F.M."/>
        </authorList>
    </citation>
    <scope>NUCLEOTIDE SEQUENCE [LARGE SCALE GENOMIC DNA]</scope>
    <source>
        <strain evidence="1 2">CCBAS932</strain>
    </source>
</reference>
<dbReference type="AlphaFoldDB" id="A0A3N4KRC6"/>
<proteinExistence type="predicted"/>
<name>A0A3N4KRC6_9PEZI</name>
<dbReference type="EMBL" id="ML119133">
    <property type="protein sequence ID" value="RPB11852.1"/>
    <property type="molecule type" value="Genomic_DNA"/>
</dbReference>
<gene>
    <name evidence="1" type="ORF">P167DRAFT_546142</name>
</gene>
<dbReference type="Proteomes" id="UP000277580">
    <property type="component" value="Unassembled WGS sequence"/>
</dbReference>
<organism evidence="1 2">
    <name type="scientific">Morchella conica CCBAS932</name>
    <dbReference type="NCBI Taxonomy" id="1392247"/>
    <lineage>
        <taxon>Eukaryota</taxon>
        <taxon>Fungi</taxon>
        <taxon>Dikarya</taxon>
        <taxon>Ascomycota</taxon>
        <taxon>Pezizomycotina</taxon>
        <taxon>Pezizomycetes</taxon>
        <taxon>Pezizales</taxon>
        <taxon>Morchellaceae</taxon>
        <taxon>Morchella</taxon>
    </lineage>
</organism>
<evidence type="ECO:0000313" key="1">
    <source>
        <dbReference type="EMBL" id="RPB11852.1"/>
    </source>
</evidence>
<accession>A0A3N4KRC6</accession>